<proteinExistence type="predicted"/>
<name>A0A0A9FKI9_ARUDO</name>
<reference evidence="1" key="1">
    <citation type="submission" date="2014-09" db="EMBL/GenBank/DDBJ databases">
        <authorList>
            <person name="Magalhaes I.L.F."/>
            <person name="Oliveira U."/>
            <person name="Santos F.R."/>
            <person name="Vidigal T.H.D.A."/>
            <person name="Brescovit A.D."/>
            <person name="Santos A.J."/>
        </authorList>
    </citation>
    <scope>NUCLEOTIDE SEQUENCE</scope>
    <source>
        <tissue evidence="1">Shoot tissue taken approximately 20 cm above the soil surface</tissue>
    </source>
</reference>
<accession>A0A0A9FKI9</accession>
<dbReference type="EMBL" id="GBRH01184346">
    <property type="protein sequence ID" value="JAE13550.1"/>
    <property type="molecule type" value="Transcribed_RNA"/>
</dbReference>
<organism evidence="1">
    <name type="scientific">Arundo donax</name>
    <name type="common">Giant reed</name>
    <name type="synonym">Donax arundinaceus</name>
    <dbReference type="NCBI Taxonomy" id="35708"/>
    <lineage>
        <taxon>Eukaryota</taxon>
        <taxon>Viridiplantae</taxon>
        <taxon>Streptophyta</taxon>
        <taxon>Embryophyta</taxon>
        <taxon>Tracheophyta</taxon>
        <taxon>Spermatophyta</taxon>
        <taxon>Magnoliopsida</taxon>
        <taxon>Liliopsida</taxon>
        <taxon>Poales</taxon>
        <taxon>Poaceae</taxon>
        <taxon>PACMAD clade</taxon>
        <taxon>Arundinoideae</taxon>
        <taxon>Arundineae</taxon>
        <taxon>Arundo</taxon>
    </lineage>
</organism>
<dbReference type="AlphaFoldDB" id="A0A0A9FKI9"/>
<reference evidence="1" key="2">
    <citation type="journal article" date="2015" name="Data Brief">
        <title>Shoot transcriptome of the giant reed, Arundo donax.</title>
        <authorList>
            <person name="Barrero R.A."/>
            <person name="Guerrero F.D."/>
            <person name="Moolhuijzen P."/>
            <person name="Goolsby J.A."/>
            <person name="Tidwell J."/>
            <person name="Bellgard S.E."/>
            <person name="Bellgard M.I."/>
        </authorList>
    </citation>
    <scope>NUCLEOTIDE SEQUENCE</scope>
    <source>
        <tissue evidence="1">Shoot tissue taken approximately 20 cm above the soil surface</tissue>
    </source>
</reference>
<sequence>MLDTTKHVHGDVFPYLYRNQILPCKYFARCTYPESRQHCSGQPHIQDQPF</sequence>
<evidence type="ECO:0000313" key="1">
    <source>
        <dbReference type="EMBL" id="JAE13550.1"/>
    </source>
</evidence>
<protein>
    <submittedName>
        <fullName evidence="1">Uncharacterized protein</fullName>
    </submittedName>
</protein>